<keyword evidence="3" id="KW-1185">Reference proteome</keyword>
<feature type="signal peptide" evidence="1">
    <location>
        <begin position="1"/>
        <end position="35"/>
    </location>
</feature>
<protein>
    <submittedName>
        <fullName evidence="2">Uncharacterized protein</fullName>
    </submittedName>
</protein>
<gene>
    <name evidence="2" type="ORF">CDD80_2257</name>
</gene>
<evidence type="ECO:0000313" key="3">
    <source>
        <dbReference type="Proteomes" id="UP000226431"/>
    </source>
</evidence>
<dbReference type="Proteomes" id="UP000226431">
    <property type="component" value="Unassembled WGS sequence"/>
</dbReference>
<dbReference type="OrthoDB" id="19039at2759"/>
<name>A0A2C5XSP8_9HYPO</name>
<accession>A0A2C5XSP8</accession>
<evidence type="ECO:0000256" key="1">
    <source>
        <dbReference type="SAM" id="SignalP"/>
    </source>
</evidence>
<proteinExistence type="predicted"/>
<feature type="chain" id="PRO_5012134964" evidence="1">
    <location>
        <begin position="36"/>
        <end position="124"/>
    </location>
</feature>
<dbReference type="EMBL" id="NJES01002079">
    <property type="protein sequence ID" value="PHH58476.1"/>
    <property type="molecule type" value="Genomic_DNA"/>
</dbReference>
<organism evidence="2 3">
    <name type="scientific">Ophiocordyceps camponoti-rufipedis</name>
    <dbReference type="NCBI Taxonomy" id="2004952"/>
    <lineage>
        <taxon>Eukaryota</taxon>
        <taxon>Fungi</taxon>
        <taxon>Dikarya</taxon>
        <taxon>Ascomycota</taxon>
        <taxon>Pezizomycotina</taxon>
        <taxon>Sordariomycetes</taxon>
        <taxon>Hypocreomycetidae</taxon>
        <taxon>Hypocreales</taxon>
        <taxon>Ophiocordycipitaceae</taxon>
        <taxon>Ophiocordyceps</taxon>
    </lineage>
</organism>
<dbReference type="STRING" id="2004952.A0A2C5XSP8"/>
<keyword evidence="1" id="KW-0732">Signal</keyword>
<reference evidence="2 3" key="1">
    <citation type="submission" date="2017-06" db="EMBL/GenBank/DDBJ databases">
        <title>Ant-infecting Ophiocordyceps genomes reveal a high diversity of potential behavioral manipulation genes and a possible major role for enterotoxins.</title>
        <authorList>
            <person name="De Bekker C."/>
            <person name="Evans H.C."/>
            <person name="Brachmann A."/>
            <person name="Hughes D.P."/>
        </authorList>
    </citation>
    <scope>NUCLEOTIDE SEQUENCE [LARGE SCALE GENOMIC DNA]</scope>
    <source>
        <strain evidence="2 3">Map16</strain>
    </source>
</reference>
<sequence>MPPQPTPTPPNPALLETLLFLLPLLHLLLTPYTKVEESFALQATHDMLVYGTPLSAPRLTATYDHFAFPGAVPRTFVGPVLLAGLAQPILSVVGFRHAQFVDAPQHVCLWLEYVPNQLPIKSIS</sequence>
<dbReference type="AlphaFoldDB" id="A0A2C5XSP8"/>
<dbReference type="UniPathway" id="UPA00378"/>
<evidence type="ECO:0000313" key="2">
    <source>
        <dbReference type="EMBL" id="PHH58476.1"/>
    </source>
</evidence>
<comment type="caution">
    <text evidence="2">The sequence shown here is derived from an EMBL/GenBank/DDBJ whole genome shotgun (WGS) entry which is preliminary data.</text>
</comment>